<feature type="binding site" evidence="11">
    <location>
        <position position="470"/>
    </location>
    <ligand>
        <name>Mn(2+)</name>
        <dbReference type="ChEBI" id="CHEBI:29035"/>
    </ligand>
</feature>
<name>A0A7X3FID1_9BACL</name>
<feature type="transmembrane region" description="Helical" evidence="12">
    <location>
        <begin position="113"/>
        <end position="131"/>
    </location>
</feature>
<dbReference type="GO" id="GO:0046872">
    <property type="term" value="F:metal ion binding"/>
    <property type="evidence" value="ECO:0007669"/>
    <property type="project" value="UniProtKB-KW"/>
</dbReference>
<feature type="binding site" evidence="11">
    <location>
        <position position="294"/>
    </location>
    <ligand>
        <name>Mn(2+)</name>
        <dbReference type="ChEBI" id="CHEBI:29035"/>
    </ligand>
</feature>
<feature type="binding site" evidence="11">
    <location>
        <position position="471"/>
    </location>
    <ligand>
        <name>Mn(2+)</name>
        <dbReference type="ChEBI" id="CHEBI:29035"/>
    </ligand>
</feature>
<dbReference type="AlphaFoldDB" id="A0A7X3FID1"/>
<evidence type="ECO:0000256" key="9">
    <source>
        <dbReference type="PIRSR" id="PIRSR005091-1"/>
    </source>
</evidence>
<evidence type="ECO:0000256" key="11">
    <source>
        <dbReference type="PIRSR" id="PIRSR005091-3"/>
    </source>
</evidence>
<keyword evidence="15" id="KW-1185">Reference proteome</keyword>
<feature type="binding site" evidence="10">
    <location>
        <position position="410"/>
    </location>
    <ligand>
        <name>substrate</name>
    </ligand>
</feature>
<keyword evidence="10" id="KW-0479">Metal-binding</keyword>
<evidence type="ECO:0000256" key="4">
    <source>
        <dbReference type="ARBA" id="ARBA00022475"/>
    </source>
</evidence>
<keyword evidence="14" id="KW-0378">Hydrolase</keyword>
<comment type="pathway">
    <text evidence="2">Cell wall biogenesis; lipoteichoic acid biosynthesis.</text>
</comment>
<dbReference type="GO" id="GO:0005886">
    <property type="term" value="C:plasma membrane"/>
    <property type="evidence" value="ECO:0007669"/>
    <property type="project" value="UniProtKB-SubCell"/>
</dbReference>
<dbReference type="EMBL" id="RHLK01000006">
    <property type="protein sequence ID" value="MVP00260.1"/>
    <property type="molecule type" value="Genomic_DNA"/>
</dbReference>
<feature type="transmembrane region" description="Helical" evidence="12">
    <location>
        <begin position="66"/>
        <end position="85"/>
    </location>
</feature>
<evidence type="ECO:0000256" key="8">
    <source>
        <dbReference type="PIRNR" id="PIRNR005091"/>
    </source>
</evidence>
<keyword evidence="4 8" id="KW-1003">Cell membrane</keyword>
<keyword evidence="10" id="KW-0464">Manganese</keyword>
<reference evidence="14 15" key="1">
    <citation type="journal article" date="2019" name="Microorganisms">
        <title>Paenibacillus lutrae sp. nov., A Chitinolytic Species Isolated from A River Otter in Castril Natural Park, Granada, Spain.</title>
        <authorList>
            <person name="Rodriguez M."/>
            <person name="Reina J.C."/>
            <person name="Bejar V."/>
            <person name="Llamas I."/>
        </authorList>
    </citation>
    <scope>NUCLEOTIDE SEQUENCE [LARGE SCALE GENOMIC DNA]</scope>
    <source>
        <strain evidence="14 15">N10</strain>
    </source>
</reference>
<dbReference type="Gene3D" id="3.30.1120.170">
    <property type="match status" value="1"/>
</dbReference>
<keyword evidence="7 8" id="KW-0472">Membrane</keyword>
<evidence type="ECO:0000256" key="6">
    <source>
        <dbReference type="ARBA" id="ARBA00022989"/>
    </source>
</evidence>
<evidence type="ECO:0000256" key="12">
    <source>
        <dbReference type="SAM" id="Phobius"/>
    </source>
</evidence>
<evidence type="ECO:0000256" key="1">
    <source>
        <dbReference type="ARBA" id="ARBA00004651"/>
    </source>
</evidence>
<evidence type="ECO:0000313" key="14">
    <source>
        <dbReference type="EMBL" id="MVP00260.1"/>
    </source>
</evidence>
<proteinExistence type="inferred from homology"/>
<keyword evidence="5 12" id="KW-0812">Transmembrane</keyword>
<evidence type="ECO:0000259" key="13">
    <source>
        <dbReference type="Pfam" id="PF00884"/>
    </source>
</evidence>
<dbReference type="PANTHER" id="PTHR47371:SF3">
    <property type="entry name" value="PHOSPHOGLYCEROL TRANSFERASE I"/>
    <property type="match status" value="1"/>
</dbReference>
<evidence type="ECO:0000313" key="15">
    <source>
        <dbReference type="Proteomes" id="UP000490800"/>
    </source>
</evidence>
<comment type="subcellular location">
    <subcellularLocation>
        <location evidence="1">Cell membrane</location>
        <topology evidence="1">Multi-pass membrane protein</topology>
    </subcellularLocation>
</comment>
<dbReference type="RefSeq" id="WP_157335798.1">
    <property type="nucleotide sequence ID" value="NZ_RHLK01000006.1"/>
</dbReference>
<feature type="binding site" evidence="11">
    <location>
        <position position="252"/>
    </location>
    <ligand>
        <name>Mn(2+)</name>
        <dbReference type="ChEBI" id="CHEBI:29035"/>
    </ligand>
</feature>
<keyword evidence="14" id="KW-0808">Transferase</keyword>
<evidence type="ECO:0000256" key="3">
    <source>
        <dbReference type="ARBA" id="ARBA00009983"/>
    </source>
</evidence>
<dbReference type="InterPro" id="IPR012160">
    <property type="entry name" value="LtaS-like"/>
</dbReference>
<comment type="caution">
    <text evidence="14">The sequence shown here is derived from an EMBL/GenBank/DDBJ whole genome shotgun (WGS) entry which is preliminary data.</text>
</comment>
<dbReference type="PIRSF" id="PIRSF005091">
    <property type="entry name" value="Mmb_sulf_HI1246"/>
    <property type="match status" value="1"/>
</dbReference>
<evidence type="ECO:0000256" key="5">
    <source>
        <dbReference type="ARBA" id="ARBA00022692"/>
    </source>
</evidence>
<gene>
    <name evidence="14" type="ORF">EDM21_12140</name>
</gene>
<dbReference type="Gene3D" id="3.40.720.10">
    <property type="entry name" value="Alkaline Phosphatase, subunit A"/>
    <property type="match status" value="1"/>
</dbReference>
<dbReference type="InterPro" id="IPR000917">
    <property type="entry name" value="Sulfatase_N"/>
</dbReference>
<protein>
    <submittedName>
        <fullName evidence="14">Sulfatase-like hydrolase/transferase</fullName>
    </submittedName>
</protein>
<dbReference type="OrthoDB" id="5901192at2"/>
<dbReference type="CDD" id="cd16015">
    <property type="entry name" value="LTA_synthase"/>
    <property type="match status" value="1"/>
</dbReference>
<comment type="similarity">
    <text evidence="3 8">Belongs to the LTA synthase family.</text>
</comment>
<dbReference type="PANTHER" id="PTHR47371">
    <property type="entry name" value="LIPOTEICHOIC ACID SYNTHASE"/>
    <property type="match status" value="1"/>
</dbReference>
<organism evidence="14 15">
    <name type="scientific">Paenibacillus lutrae</name>
    <dbReference type="NCBI Taxonomy" id="2078573"/>
    <lineage>
        <taxon>Bacteria</taxon>
        <taxon>Bacillati</taxon>
        <taxon>Bacillota</taxon>
        <taxon>Bacilli</taxon>
        <taxon>Bacillales</taxon>
        <taxon>Paenibacillaceae</taxon>
        <taxon>Paenibacillus</taxon>
    </lineage>
</organism>
<dbReference type="Pfam" id="PF00884">
    <property type="entry name" value="Sulfatase"/>
    <property type="match status" value="1"/>
</dbReference>
<dbReference type="SUPFAM" id="SSF53649">
    <property type="entry name" value="Alkaline phosphatase-like"/>
    <property type="match status" value="1"/>
</dbReference>
<evidence type="ECO:0000256" key="7">
    <source>
        <dbReference type="ARBA" id="ARBA00023136"/>
    </source>
</evidence>
<dbReference type="GO" id="GO:0016787">
    <property type="term" value="F:hydrolase activity"/>
    <property type="evidence" value="ECO:0007669"/>
    <property type="project" value="UniProtKB-KW"/>
</dbReference>
<dbReference type="Proteomes" id="UP000490800">
    <property type="component" value="Unassembled WGS sequence"/>
</dbReference>
<feature type="transmembrane region" description="Helical" evidence="12">
    <location>
        <begin position="12"/>
        <end position="31"/>
    </location>
</feature>
<feature type="active site" evidence="9">
    <location>
        <position position="294"/>
    </location>
</feature>
<keyword evidence="6 12" id="KW-1133">Transmembrane helix</keyword>
<sequence length="626" mass="70636">MSNRWKDWYKSLFLWTIVMLIAKMALFRILVYDKLTLDKIFVDAFDVIIVASLIELFKPGRLKTTLFWTYNGLVSLALLASTIYFQNFGTVPIYTTLMQLNQVGQVSSSVRSILKPIDLLFIADIVVILALSLLMRRKARFSEPKFKLPSPIAYALIFVSVLLTSSSIAAASSTKNELKKGEELGFFAYQAISLWDGLKDKNSRTYANTSEVAQKLKEIEATYPYGSAAGSGAAPAYFGSEQGKNVIVVQMEAMQNFPINLEVNDQMVTPVLNELTSSSFYFPNVFQQVGQGNTSDAEFISNTSIYPTGTVAMSAGFSDRELPSLPRLLHSLKYESNTFHVNDVKFWDRNKMYPALGFDRYFDKPFFNNDQFNAFGASDEEMYRAGMEQLVELNKQQKPFYAQFVATSGHHPFKVPADKNTFKLPDSLKGKQLGDYIETVHYADYALGTLIDNLKANGMWENTVLVIYGDHFGLQPQDNSPEEVNRLLGIKYDPQISRFNIPLIIHSPSLPEGKTVETTGGQVDIVPTVANLLGIRLDNNAFVPFGHDLLNVTNNIIGMRYYLPTGSFFNNEIMFVPGEGFEDGRAVDLKTLEPVADFSKYKKDYDYIMDFMELNDEYVKLLPKRK</sequence>
<feature type="transmembrane region" description="Helical" evidence="12">
    <location>
        <begin position="37"/>
        <end position="54"/>
    </location>
</feature>
<evidence type="ECO:0000256" key="10">
    <source>
        <dbReference type="PIRSR" id="PIRSR005091-2"/>
    </source>
</evidence>
<dbReference type="GO" id="GO:0016740">
    <property type="term" value="F:transferase activity"/>
    <property type="evidence" value="ECO:0007669"/>
    <property type="project" value="UniProtKB-KW"/>
</dbReference>
<feature type="transmembrane region" description="Helical" evidence="12">
    <location>
        <begin position="152"/>
        <end position="171"/>
    </location>
</feature>
<dbReference type="InterPro" id="IPR017850">
    <property type="entry name" value="Alkaline_phosphatase_core_sf"/>
</dbReference>
<dbReference type="InterPro" id="IPR050448">
    <property type="entry name" value="OpgB/LTA_synthase_biosynth"/>
</dbReference>
<evidence type="ECO:0000256" key="2">
    <source>
        <dbReference type="ARBA" id="ARBA00004936"/>
    </source>
</evidence>
<feature type="domain" description="Sulfatase N-terminal" evidence="13">
    <location>
        <begin position="244"/>
        <end position="535"/>
    </location>
</feature>
<accession>A0A7X3FID1</accession>